<keyword evidence="2" id="KW-1185">Reference proteome</keyword>
<evidence type="ECO:0000313" key="2">
    <source>
        <dbReference type="Proteomes" id="UP000465622"/>
    </source>
</evidence>
<protein>
    <submittedName>
        <fullName evidence="1">Uncharacterized protein</fullName>
    </submittedName>
</protein>
<dbReference type="InterPro" id="IPR027417">
    <property type="entry name" value="P-loop_NTPase"/>
</dbReference>
<accession>A0ABM7HYF0</accession>
<dbReference type="EMBL" id="AP022567">
    <property type="protein sequence ID" value="BBX35639.1"/>
    <property type="molecule type" value="Genomic_DNA"/>
</dbReference>
<name>A0ABM7HYF0_MYCME</name>
<sequence>MYCCWPDPAASARRRSGFEVYRQLAKSGRRVGYLDLHQLGFVGADPRGDQLAFLRSRNARAAAATLAGTGIDTIVITADLVTAKVVLDTPQWRDTDVMAFELHADPSTIAERIRLRAQGHAPPIAGDHRRGLSGSALDESINTSLAEASQRRFRIAGANRVSADAAEPATTATSIISTAGLSRC</sequence>
<gene>
    <name evidence="1" type="ORF">MMAGJ_49210</name>
</gene>
<proteinExistence type="predicted"/>
<reference evidence="1 2" key="1">
    <citation type="journal article" date="2019" name="Emerg. Microbes Infect.">
        <title>Comprehensive subspecies identification of 175 nontuberculous mycobacteria species based on 7547 genomic profiles.</title>
        <authorList>
            <person name="Matsumoto Y."/>
            <person name="Kinjo T."/>
            <person name="Motooka D."/>
            <person name="Nabeya D."/>
            <person name="Jung N."/>
            <person name="Uechi K."/>
            <person name="Horii T."/>
            <person name="Iida T."/>
            <person name="Fujita J."/>
            <person name="Nakamura S."/>
        </authorList>
    </citation>
    <scope>NUCLEOTIDE SEQUENCE [LARGE SCALE GENOMIC DNA]</scope>
    <source>
        <strain evidence="1 2">JCM 12375</strain>
    </source>
</reference>
<evidence type="ECO:0000313" key="1">
    <source>
        <dbReference type="EMBL" id="BBX35639.1"/>
    </source>
</evidence>
<organism evidence="1 2">
    <name type="scientific">Mycolicibacterium mageritense</name>
    <name type="common">Mycobacterium mageritense</name>
    <dbReference type="NCBI Taxonomy" id="53462"/>
    <lineage>
        <taxon>Bacteria</taxon>
        <taxon>Bacillati</taxon>
        <taxon>Actinomycetota</taxon>
        <taxon>Actinomycetes</taxon>
        <taxon>Mycobacteriales</taxon>
        <taxon>Mycobacteriaceae</taxon>
        <taxon>Mycolicibacterium</taxon>
    </lineage>
</organism>
<dbReference type="Gene3D" id="3.40.50.300">
    <property type="entry name" value="P-loop containing nucleotide triphosphate hydrolases"/>
    <property type="match status" value="1"/>
</dbReference>
<dbReference type="Proteomes" id="UP000465622">
    <property type="component" value="Chromosome"/>
</dbReference>